<keyword evidence="2" id="KW-1185">Reference proteome</keyword>
<accession>A0A173LLT7</accession>
<name>A0A173LLT7_9ACTN</name>
<reference evidence="1 2" key="1">
    <citation type="submission" date="2016-06" db="EMBL/GenBank/DDBJ databases">
        <title>Complete genome sequence of a saline-alkali tolerant type strain Dietzia timorensis ID05-A0528T.</title>
        <authorList>
            <person name="Wu X."/>
        </authorList>
    </citation>
    <scope>NUCLEOTIDE SEQUENCE [LARGE SCALE GENOMIC DNA]</scope>
    <source>
        <strain evidence="1 2">ID05-A0528</strain>
    </source>
</reference>
<organism evidence="1 2">
    <name type="scientific">Dietzia timorensis</name>
    <dbReference type="NCBI Taxonomy" id="499555"/>
    <lineage>
        <taxon>Bacteria</taxon>
        <taxon>Bacillati</taxon>
        <taxon>Actinomycetota</taxon>
        <taxon>Actinomycetes</taxon>
        <taxon>Mycobacteriales</taxon>
        <taxon>Dietziaceae</taxon>
        <taxon>Dietzia</taxon>
    </lineage>
</organism>
<dbReference type="EMBL" id="CP015961">
    <property type="protein sequence ID" value="ANI91560.1"/>
    <property type="molecule type" value="Genomic_DNA"/>
</dbReference>
<protein>
    <submittedName>
        <fullName evidence="1">Uncharacterized protein</fullName>
    </submittedName>
</protein>
<sequence>MAGKTNDTPDVINDDDLEPVADETADRARLVVTAHSADADEATMLLNMLGIGPDSSTSIVESDVEEEEAK</sequence>
<proteinExistence type="predicted"/>
<dbReference type="KEGG" id="dtm:BJL86_0758"/>
<evidence type="ECO:0000313" key="2">
    <source>
        <dbReference type="Proteomes" id="UP000186104"/>
    </source>
</evidence>
<dbReference type="AlphaFoldDB" id="A0A173LLT7"/>
<dbReference type="Proteomes" id="UP000186104">
    <property type="component" value="Chromosome"/>
</dbReference>
<evidence type="ECO:0000313" key="1">
    <source>
        <dbReference type="EMBL" id="ANI91560.1"/>
    </source>
</evidence>
<gene>
    <name evidence="1" type="ORF">BJL86_0758</name>
</gene>
<dbReference type="OrthoDB" id="4774477at2"/>
<dbReference type="RefSeq" id="WP_067472674.1">
    <property type="nucleotide sequence ID" value="NZ_CP015961.1"/>
</dbReference>
<dbReference type="STRING" id="499555.BJL86_0758"/>